<proteinExistence type="predicted"/>
<dbReference type="InterPro" id="IPR008173">
    <property type="entry name" value="Adenylyl_cyclase_CyaB"/>
</dbReference>
<dbReference type="OrthoDB" id="3474751at2"/>
<evidence type="ECO:0000313" key="3">
    <source>
        <dbReference type="EMBL" id="RMI45115.1"/>
    </source>
</evidence>
<dbReference type="CDD" id="cd07890">
    <property type="entry name" value="CYTH-like_AC_IV-like"/>
    <property type="match status" value="1"/>
</dbReference>
<gene>
    <name evidence="3" type="ORF">EBO15_11150</name>
</gene>
<name>A0A3M2M955_9ACTN</name>
<dbReference type="InterPro" id="IPR023577">
    <property type="entry name" value="CYTH_domain"/>
</dbReference>
<dbReference type="Pfam" id="PF01928">
    <property type="entry name" value="CYTH"/>
    <property type="match status" value="1"/>
</dbReference>
<dbReference type="EMBL" id="RFFG01000015">
    <property type="protein sequence ID" value="RMI45115.1"/>
    <property type="molecule type" value="Genomic_DNA"/>
</dbReference>
<protein>
    <submittedName>
        <fullName evidence="3">CYTH domain-containing protein</fullName>
    </submittedName>
</protein>
<dbReference type="Gene3D" id="2.40.320.10">
    <property type="entry name" value="Hypothetical Protein Pfu-838710-001"/>
    <property type="match status" value="1"/>
</dbReference>
<dbReference type="PROSITE" id="PS51707">
    <property type="entry name" value="CYTH"/>
    <property type="match status" value="1"/>
</dbReference>
<evidence type="ECO:0000313" key="4">
    <source>
        <dbReference type="Proteomes" id="UP000282674"/>
    </source>
</evidence>
<dbReference type="SMART" id="SM01118">
    <property type="entry name" value="CYTH"/>
    <property type="match status" value="1"/>
</dbReference>
<keyword evidence="4" id="KW-1185">Reference proteome</keyword>
<dbReference type="InterPro" id="IPR033469">
    <property type="entry name" value="CYTH-like_dom_sf"/>
</dbReference>
<sequence>MASCTLDSVGTTRTCGVGVGAGRGHPVIEAELKARVRDPEALHIRLRELARGETSVYRDTYYDEPDGSLTREGRELRLRSIDRSGTRQTLLTYKEPPVDAASGSKPEHETEVGDDEAIDMVLRALGAVEHVRLTKHCVNYRFTRRGRDMLATVVTVPELKGTFVEVETMTNAESVGSALSDVRAVMADLGIDPADFTTEQYTNAVIHARTLP</sequence>
<dbReference type="Proteomes" id="UP000282674">
    <property type="component" value="Unassembled WGS sequence"/>
</dbReference>
<feature type="domain" description="CYTH" evidence="2">
    <location>
        <begin position="27"/>
        <end position="207"/>
    </location>
</feature>
<organism evidence="3 4">
    <name type="scientific">Actinomadura harenae</name>
    <dbReference type="NCBI Taxonomy" id="2483351"/>
    <lineage>
        <taxon>Bacteria</taxon>
        <taxon>Bacillati</taxon>
        <taxon>Actinomycetota</taxon>
        <taxon>Actinomycetes</taxon>
        <taxon>Streptosporangiales</taxon>
        <taxon>Thermomonosporaceae</taxon>
        <taxon>Actinomadura</taxon>
    </lineage>
</organism>
<reference evidence="3 4" key="1">
    <citation type="submission" date="2018-10" db="EMBL/GenBank/DDBJ databases">
        <title>Isolation from soil.</title>
        <authorList>
            <person name="Hu J."/>
        </authorList>
    </citation>
    <scope>NUCLEOTIDE SEQUENCE [LARGE SCALE GENOMIC DNA]</scope>
    <source>
        <strain evidence="3 4">NEAU-Ht49</strain>
    </source>
</reference>
<accession>A0A3M2M955</accession>
<feature type="region of interest" description="Disordered" evidence="1">
    <location>
        <begin position="94"/>
        <end position="113"/>
    </location>
</feature>
<evidence type="ECO:0000256" key="1">
    <source>
        <dbReference type="SAM" id="MobiDB-lite"/>
    </source>
</evidence>
<dbReference type="SUPFAM" id="SSF55154">
    <property type="entry name" value="CYTH-like phosphatases"/>
    <property type="match status" value="1"/>
</dbReference>
<comment type="caution">
    <text evidence="3">The sequence shown here is derived from an EMBL/GenBank/DDBJ whole genome shotgun (WGS) entry which is preliminary data.</text>
</comment>
<dbReference type="PANTHER" id="PTHR21028">
    <property type="entry name" value="SI:CH211-156B7.4"/>
    <property type="match status" value="1"/>
</dbReference>
<dbReference type="AlphaFoldDB" id="A0A3M2M955"/>
<evidence type="ECO:0000259" key="2">
    <source>
        <dbReference type="PROSITE" id="PS51707"/>
    </source>
</evidence>
<dbReference type="PANTHER" id="PTHR21028:SF2">
    <property type="entry name" value="CYTH DOMAIN-CONTAINING PROTEIN"/>
    <property type="match status" value="1"/>
</dbReference>